<protein>
    <submittedName>
        <fullName evidence="1">DB domain-containing protein</fullName>
    </submittedName>
</protein>
<dbReference type="WBParaSite" id="BTMF_0001644701-mRNA-1">
    <property type="protein sequence ID" value="BTMF_0001644701-mRNA-1"/>
    <property type="gene ID" value="BTMF_0001644701"/>
</dbReference>
<reference evidence="1" key="1">
    <citation type="submission" date="2017-02" db="UniProtKB">
        <authorList>
            <consortium name="WormBaseParasite"/>
        </authorList>
    </citation>
    <scope>IDENTIFICATION</scope>
</reference>
<evidence type="ECO:0000313" key="1">
    <source>
        <dbReference type="WBParaSite" id="BTMF_0001644701-mRNA-1"/>
    </source>
</evidence>
<dbReference type="AlphaFoldDB" id="A0A0R3R8U1"/>
<name>A0A0R3R8U1_9BILA</name>
<accession>A0A0R3R8U1</accession>
<organism evidence="1">
    <name type="scientific">Brugia timori</name>
    <dbReference type="NCBI Taxonomy" id="42155"/>
    <lineage>
        <taxon>Eukaryota</taxon>
        <taxon>Metazoa</taxon>
        <taxon>Ecdysozoa</taxon>
        <taxon>Nematoda</taxon>
        <taxon>Chromadorea</taxon>
        <taxon>Rhabditida</taxon>
        <taxon>Spirurina</taxon>
        <taxon>Spiruromorpha</taxon>
        <taxon>Filarioidea</taxon>
        <taxon>Onchocercidae</taxon>
        <taxon>Brugia</taxon>
    </lineage>
</organism>
<sequence>LTKCETLGSNRMALDSIAGGVCASARGRCWCFRHIMAECDK</sequence>
<proteinExistence type="predicted"/>